<dbReference type="Pfam" id="PF07707">
    <property type="entry name" value="BACK"/>
    <property type="match status" value="1"/>
</dbReference>
<accession>A0A4Y2LS87</accession>
<dbReference type="InterPro" id="IPR011333">
    <property type="entry name" value="SKP1/BTB/POZ_sf"/>
</dbReference>
<dbReference type="AlphaFoldDB" id="A0A4Y2LS87"/>
<evidence type="ECO:0000313" key="3">
    <source>
        <dbReference type="Proteomes" id="UP000499080"/>
    </source>
</evidence>
<proteinExistence type="predicted"/>
<organism evidence="2 3">
    <name type="scientific">Araneus ventricosus</name>
    <name type="common">Orbweaver spider</name>
    <name type="synonym">Epeira ventricosa</name>
    <dbReference type="NCBI Taxonomy" id="182803"/>
    <lineage>
        <taxon>Eukaryota</taxon>
        <taxon>Metazoa</taxon>
        <taxon>Ecdysozoa</taxon>
        <taxon>Arthropoda</taxon>
        <taxon>Chelicerata</taxon>
        <taxon>Arachnida</taxon>
        <taxon>Araneae</taxon>
        <taxon>Araneomorphae</taxon>
        <taxon>Entelegynae</taxon>
        <taxon>Araneoidea</taxon>
        <taxon>Araneidae</taxon>
        <taxon>Araneus</taxon>
    </lineage>
</organism>
<feature type="domain" description="BTB" evidence="1">
    <location>
        <begin position="5"/>
        <end position="70"/>
    </location>
</feature>
<dbReference type="Proteomes" id="UP000499080">
    <property type="component" value="Unassembled WGS sequence"/>
</dbReference>
<keyword evidence="3" id="KW-1185">Reference proteome</keyword>
<dbReference type="SMART" id="SM00875">
    <property type="entry name" value="BACK"/>
    <property type="match status" value="1"/>
</dbReference>
<dbReference type="OrthoDB" id="6413564at2759"/>
<dbReference type="PANTHER" id="PTHR45632">
    <property type="entry name" value="LD33804P"/>
    <property type="match status" value="1"/>
</dbReference>
<dbReference type="PANTHER" id="PTHR45632:SF17">
    <property type="entry name" value="KELCH-LIKE PROTEIN 31"/>
    <property type="match status" value="1"/>
</dbReference>
<dbReference type="Pfam" id="PF00651">
    <property type="entry name" value="BTB"/>
    <property type="match status" value="1"/>
</dbReference>
<comment type="caution">
    <text evidence="2">The sequence shown here is derived from an EMBL/GenBank/DDBJ whole genome shotgun (WGS) entry which is preliminary data.</text>
</comment>
<dbReference type="InterPro" id="IPR000210">
    <property type="entry name" value="BTB/POZ_dom"/>
</dbReference>
<protein>
    <submittedName>
        <fullName evidence="2">Kelch repeat and BTB domain-containing protein 3</fullName>
    </submittedName>
</protein>
<name>A0A4Y2LS87_ARAVE</name>
<dbReference type="Gene3D" id="1.25.40.420">
    <property type="match status" value="1"/>
</dbReference>
<dbReference type="InterPro" id="IPR011705">
    <property type="entry name" value="BACK"/>
</dbReference>
<dbReference type="Gene3D" id="3.30.710.10">
    <property type="entry name" value="Potassium Channel Kv1.1, Chain A"/>
    <property type="match status" value="1"/>
</dbReference>
<dbReference type="SUPFAM" id="SSF54695">
    <property type="entry name" value="POZ domain"/>
    <property type="match status" value="1"/>
</dbReference>
<evidence type="ECO:0000259" key="1">
    <source>
        <dbReference type="PROSITE" id="PS50097"/>
    </source>
</evidence>
<reference evidence="2 3" key="1">
    <citation type="journal article" date="2019" name="Sci. Rep.">
        <title>Orb-weaving spider Araneus ventricosus genome elucidates the spidroin gene catalogue.</title>
        <authorList>
            <person name="Kono N."/>
            <person name="Nakamura H."/>
            <person name="Ohtoshi R."/>
            <person name="Moran D.A.P."/>
            <person name="Shinohara A."/>
            <person name="Yoshida Y."/>
            <person name="Fujiwara M."/>
            <person name="Mori M."/>
            <person name="Tomita M."/>
            <person name="Arakawa K."/>
        </authorList>
    </citation>
    <scope>NUCLEOTIDE SEQUENCE [LARGE SCALE GENOMIC DNA]</scope>
</reference>
<dbReference type="EMBL" id="BGPR01006253">
    <property type="protein sequence ID" value="GBN17422.1"/>
    <property type="molecule type" value="Genomic_DNA"/>
</dbReference>
<evidence type="ECO:0000313" key="2">
    <source>
        <dbReference type="EMBL" id="GBN17422.1"/>
    </source>
</evidence>
<sequence>MEQLSAGTLQTDDGTIFRIHRVVFPPCSRYFRALFTLDLKQETVVIPNIDSKTLESILIYMYTGNLKLDEENACDMMIAPDYLLLDELLKSCEAFVIQNMTVTNCMPLITLASQINRLALFENSYRYALVHFEHILETSNCGLEELPFEILTKLLGSKSLNVVSERSVWRTAISWTEAESSTRLPQVPILLTVLFR</sequence>
<gene>
    <name evidence="2" type="primary">KBTBD3</name>
    <name evidence="2" type="ORF">AVEN_188558_1</name>
</gene>
<dbReference type="SMART" id="SM00225">
    <property type="entry name" value="BTB"/>
    <property type="match status" value="1"/>
</dbReference>
<dbReference type="PROSITE" id="PS50097">
    <property type="entry name" value="BTB"/>
    <property type="match status" value="1"/>
</dbReference>